<keyword evidence="2" id="KW-1185">Reference proteome</keyword>
<sequence length="53" mass="6001">MNRKASQNRWIKSVLRQAAQAEVQMPFARGARKSLTDRRAEYSIAPARRVAAS</sequence>
<dbReference type="RefSeq" id="WP_368391160.1">
    <property type="nucleotide sequence ID" value="NZ_JBFRYC010000002.1"/>
</dbReference>
<dbReference type="Proteomes" id="UP001557465">
    <property type="component" value="Unassembled WGS sequence"/>
</dbReference>
<protein>
    <submittedName>
        <fullName evidence="1">Uncharacterized protein</fullName>
    </submittedName>
</protein>
<evidence type="ECO:0000313" key="1">
    <source>
        <dbReference type="EMBL" id="MEX1661006.1"/>
    </source>
</evidence>
<accession>A0ABV3THE8</accession>
<reference evidence="1 2" key="1">
    <citation type="journal article" date="2011" name="Int. J. Syst. Evol. Microbiol.">
        <title>Zhongshania antarctica gen. nov., sp. nov. and Zhongshania guokunii sp. nov., gammaproteobacteria respectively isolated from coastal attached (fast) ice and surface seawater of the Antarctic.</title>
        <authorList>
            <person name="Li H.J."/>
            <person name="Zhang X.Y."/>
            <person name="Chen C.X."/>
            <person name="Zhang Y.J."/>
            <person name="Gao Z.M."/>
            <person name="Yu Y."/>
            <person name="Chen X.L."/>
            <person name="Chen B."/>
            <person name="Zhang Y.Z."/>
        </authorList>
    </citation>
    <scope>NUCLEOTIDE SEQUENCE [LARGE SCALE GENOMIC DNA]</scope>
    <source>
        <strain evidence="1 2">15-R06ZXC-3</strain>
    </source>
</reference>
<gene>
    <name evidence="1" type="ORF">AB4874_04985</name>
</gene>
<organism evidence="1 2">
    <name type="scientific">Thioclava arctica</name>
    <dbReference type="NCBI Taxonomy" id="3238301"/>
    <lineage>
        <taxon>Bacteria</taxon>
        <taxon>Pseudomonadati</taxon>
        <taxon>Pseudomonadota</taxon>
        <taxon>Alphaproteobacteria</taxon>
        <taxon>Rhodobacterales</taxon>
        <taxon>Paracoccaceae</taxon>
        <taxon>Thioclava</taxon>
    </lineage>
</organism>
<name>A0ABV3THE8_9RHOB</name>
<dbReference type="EMBL" id="JBFRYC010000002">
    <property type="protein sequence ID" value="MEX1661006.1"/>
    <property type="molecule type" value="Genomic_DNA"/>
</dbReference>
<evidence type="ECO:0000313" key="2">
    <source>
        <dbReference type="Proteomes" id="UP001557465"/>
    </source>
</evidence>
<comment type="caution">
    <text evidence="1">The sequence shown here is derived from an EMBL/GenBank/DDBJ whole genome shotgun (WGS) entry which is preliminary data.</text>
</comment>
<proteinExistence type="predicted"/>